<keyword evidence="2" id="KW-1185">Reference proteome</keyword>
<dbReference type="Proteomes" id="UP001528850">
    <property type="component" value="Unassembled WGS sequence"/>
</dbReference>
<proteinExistence type="predicted"/>
<dbReference type="RefSeq" id="WP_320552410.1">
    <property type="nucleotide sequence ID" value="NZ_JAQLOK010000008.1"/>
</dbReference>
<reference evidence="1 2" key="1">
    <citation type="journal article" date="2024" name="Curr. Microbiol.">
        <title>Luteibacter sahnii sp. nov., A Novel Yellow-Colored Xanthomonadin Pigment Producing Probiotic Bacterium from Healthy Rice Seed Microbiome.</title>
        <authorList>
            <person name="Jaiswal G."/>
            <person name="Rana R."/>
            <person name="Nayak P.K."/>
            <person name="Chouhan R."/>
            <person name="Gandhi S.G."/>
            <person name="Patel H.K."/>
            <person name="Patil P.B."/>
        </authorList>
    </citation>
    <scope>NUCLEOTIDE SEQUENCE [LARGE SCALE GENOMIC DNA]</scope>
    <source>
        <strain evidence="1 2">PPL201</strain>
    </source>
</reference>
<dbReference type="EMBL" id="JARJJS010000003">
    <property type="protein sequence ID" value="MDF4026005.1"/>
    <property type="molecule type" value="Genomic_DNA"/>
</dbReference>
<name>A0ABT6BDA8_9GAMM</name>
<sequence length="50" mass="5665">MQPSNESITTRAFARINASDVTEVTKDKDDKGLFLTIDTTDRPEPEHFIL</sequence>
<accession>A0ABT6BDA8</accession>
<protein>
    <submittedName>
        <fullName evidence="1">Uncharacterized protein</fullName>
    </submittedName>
</protein>
<evidence type="ECO:0000313" key="1">
    <source>
        <dbReference type="EMBL" id="MDF4026005.1"/>
    </source>
</evidence>
<gene>
    <name evidence="1" type="ORF">P3W24_13590</name>
</gene>
<evidence type="ECO:0000313" key="2">
    <source>
        <dbReference type="Proteomes" id="UP001528850"/>
    </source>
</evidence>
<comment type="caution">
    <text evidence="1">The sequence shown here is derived from an EMBL/GenBank/DDBJ whole genome shotgun (WGS) entry which is preliminary data.</text>
</comment>
<organism evidence="1 2">
    <name type="scientific">Luteibacter sahnii</name>
    <dbReference type="NCBI Taxonomy" id="3021977"/>
    <lineage>
        <taxon>Bacteria</taxon>
        <taxon>Pseudomonadati</taxon>
        <taxon>Pseudomonadota</taxon>
        <taxon>Gammaproteobacteria</taxon>
        <taxon>Lysobacterales</taxon>
        <taxon>Rhodanobacteraceae</taxon>
        <taxon>Luteibacter</taxon>
    </lineage>
</organism>